<organism evidence="12 13">
    <name type="scientific">Marinactinospora rubrisoli</name>
    <dbReference type="NCBI Taxonomy" id="2715399"/>
    <lineage>
        <taxon>Bacteria</taxon>
        <taxon>Bacillati</taxon>
        <taxon>Actinomycetota</taxon>
        <taxon>Actinomycetes</taxon>
        <taxon>Streptosporangiales</taxon>
        <taxon>Nocardiopsidaceae</taxon>
        <taxon>Marinactinospora</taxon>
    </lineage>
</organism>
<feature type="site" description="Interaction with DNA" evidence="8">
    <location>
        <position position="180"/>
    </location>
</feature>
<feature type="site" description="Interaction with DNA" evidence="8">
    <location>
        <position position="52"/>
    </location>
</feature>
<feature type="region of interest" description="Disordered" evidence="9">
    <location>
        <begin position="1"/>
        <end position="23"/>
    </location>
</feature>
<accession>A0ABW2KJ43</accession>
<evidence type="ECO:0000259" key="10">
    <source>
        <dbReference type="PROSITE" id="PS50880"/>
    </source>
</evidence>
<protein>
    <recommendedName>
        <fullName evidence="8">DNA topoisomerase 1</fullName>
        <ecNumber evidence="8">5.6.2.1</ecNumber>
    </recommendedName>
    <alternativeName>
        <fullName evidence="8">DNA topoisomerase I</fullName>
    </alternativeName>
</protein>
<evidence type="ECO:0000313" key="12">
    <source>
        <dbReference type="EMBL" id="MFC7329226.1"/>
    </source>
</evidence>
<dbReference type="InterPro" id="IPR003602">
    <property type="entry name" value="Topo_IA_DNA-bd_dom"/>
</dbReference>
<name>A0ABW2KJ43_9ACTN</name>
<dbReference type="PROSITE" id="PS50880">
    <property type="entry name" value="TOPRIM"/>
    <property type="match status" value="1"/>
</dbReference>
<proteinExistence type="inferred from homology"/>
<evidence type="ECO:0000313" key="13">
    <source>
        <dbReference type="Proteomes" id="UP001596540"/>
    </source>
</evidence>
<dbReference type="PRINTS" id="PR00417">
    <property type="entry name" value="PRTPISMRASEI"/>
</dbReference>
<dbReference type="InterPro" id="IPR028612">
    <property type="entry name" value="Topoisom_1_IA"/>
</dbReference>
<feature type="compositionally biased region" description="Basic residues" evidence="9">
    <location>
        <begin position="907"/>
        <end position="921"/>
    </location>
</feature>
<reference evidence="13" key="1">
    <citation type="journal article" date="2019" name="Int. J. Syst. Evol. Microbiol.">
        <title>The Global Catalogue of Microorganisms (GCM) 10K type strain sequencing project: providing services to taxonomists for standard genome sequencing and annotation.</title>
        <authorList>
            <consortium name="The Broad Institute Genomics Platform"/>
            <consortium name="The Broad Institute Genome Sequencing Center for Infectious Disease"/>
            <person name="Wu L."/>
            <person name="Ma J."/>
        </authorList>
    </citation>
    <scope>NUCLEOTIDE SEQUENCE [LARGE SCALE GENOMIC DNA]</scope>
    <source>
        <strain evidence="13">CGMCC 4.7382</strain>
    </source>
</reference>
<comment type="catalytic activity">
    <reaction evidence="1 8">
        <text>ATP-independent breakage of single-stranded DNA, followed by passage and rejoining.</text>
        <dbReference type="EC" id="5.6.2.1"/>
    </reaction>
</comment>
<feature type="region of interest" description="Disordered" evidence="9">
    <location>
        <begin position="712"/>
        <end position="746"/>
    </location>
</feature>
<feature type="site" description="Interaction with DNA" evidence="8">
    <location>
        <position position="172"/>
    </location>
</feature>
<feature type="region of interest" description="Interaction with DNA" evidence="8">
    <location>
        <begin position="195"/>
        <end position="200"/>
    </location>
</feature>
<dbReference type="Gene3D" id="2.70.20.10">
    <property type="entry name" value="Topoisomerase I, domain 3"/>
    <property type="match status" value="1"/>
</dbReference>
<feature type="site" description="Interaction with DNA" evidence="8">
    <location>
        <position position="187"/>
    </location>
</feature>
<feature type="compositionally biased region" description="Basic and acidic residues" evidence="9">
    <location>
        <begin position="878"/>
        <end position="888"/>
    </location>
</feature>
<evidence type="ECO:0000256" key="2">
    <source>
        <dbReference type="ARBA" id="ARBA00009446"/>
    </source>
</evidence>
<dbReference type="CDD" id="cd00186">
    <property type="entry name" value="TOP1Ac"/>
    <property type="match status" value="1"/>
</dbReference>
<dbReference type="InterPro" id="IPR023406">
    <property type="entry name" value="Topo_IA_AS"/>
</dbReference>
<dbReference type="InterPro" id="IPR025589">
    <property type="entry name" value="Toprim_C_rpt"/>
</dbReference>
<dbReference type="PROSITE" id="PS00396">
    <property type="entry name" value="TOPO_IA_1"/>
    <property type="match status" value="1"/>
</dbReference>
<dbReference type="InterPro" id="IPR013497">
    <property type="entry name" value="Topo_IA_cen"/>
</dbReference>
<dbReference type="InterPro" id="IPR006171">
    <property type="entry name" value="TOPRIM_dom"/>
</dbReference>
<evidence type="ECO:0000259" key="11">
    <source>
        <dbReference type="PROSITE" id="PS52039"/>
    </source>
</evidence>
<feature type="domain" description="Topo IA-type catalytic" evidence="11">
    <location>
        <begin position="161"/>
        <end position="614"/>
    </location>
</feature>
<feature type="compositionally biased region" description="Basic residues" evidence="9">
    <location>
        <begin position="731"/>
        <end position="740"/>
    </location>
</feature>
<dbReference type="InterPro" id="IPR023405">
    <property type="entry name" value="Topo_IA_core_domain"/>
</dbReference>
<evidence type="ECO:0000256" key="4">
    <source>
        <dbReference type="ARBA" id="ARBA00022842"/>
    </source>
</evidence>
<dbReference type="Gene3D" id="1.10.460.10">
    <property type="entry name" value="Topoisomerase I, domain 2"/>
    <property type="match status" value="1"/>
</dbReference>
<dbReference type="InterPro" id="IPR013826">
    <property type="entry name" value="Topo_IA_cen_sub3"/>
</dbReference>
<dbReference type="Pfam" id="PF13368">
    <property type="entry name" value="Toprim_C_rpt"/>
    <property type="match status" value="4"/>
</dbReference>
<dbReference type="InterPro" id="IPR013825">
    <property type="entry name" value="Topo_IA_cen_sub2"/>
</dbReference>
<dbReference type="HAMAP" id="MF_00952">
    <property type="entry name" value="Topoisom_1_prok"/>
    <property type="match status" value="1"/>
</dbReference>
<comment type="function">
    <text evidence="8">Releases the supercoiling and torsional tension of DNA, which is introduced during the DNA replication and transcription, by transiently cleaving and rejoining one strand of the DNA duplex. Introduces a single-strand break via transesterification at a target site in duplex DNA. The scissile phosphodiester is attacked by the catalytic tyrosine of the enzyme, resulting in the formation of a DNA-(5'-phosphotyrosyl)-enzyme intermediate and the expulsion of a 3'-OH DNA strand. The free DNA strand then undergoes passage around the unbroken strand, thus removing DNA supercoils. Finally, in the religation step, the DNA 3'-OH attacks the covalent intermediate to expel the active-site tyrosine and restore the DNA phosphodiester backbone.</text>
</comment>
<dbReference type="SMART" id="SM00493">
    <property type="entry name" value="TOPRIM"/>
    <property type="match status" value="1"/>
</dbReference>
<dbReference type="SMART" id="SM00437">
    <property type="entry name" value="TOP1Ac"/>
    <property type="match status" value="1"/>
</dbReference>
<dbReference type="NCBIfam" id="TIGR01051">
    <property type="entry name" value="topA_bact"/>
    <property type="match status" value="1"/>
</dbReference>
<dbReference type="PANTHER" id="PTHR42785:SF1">
    <property type="entry name" value="DNA TOPOISOMERASE"/>
    <property type="match status" value="1"/>
</dbReference>
<dbReference type="SUPFAM" id="SSF56712">
    <property type="entry name" value="Prokaryotic type I DNA topoisomerase"/>
    <property type="match status" value="1"/>
</dbReference>
<dbReference type="PROSITE" id="PS52039">
    <property type="entry name" value="TOPO_IA_2"/>
    <property type="match status" value="1"/>
</dbReference>
<dbReference type="EMBL" id="JBHTBH010000007">
    <property type="protein sequence ID" value="MFC7329226.1"/>
    <property type="molecule type" value="Genomic_DNA"/>
</dbReference>
<gene>
    <name evidence="8 12" type="primary">topA</name>
    <name evidence="12" type="ORF">ACFQRF_15935</name>
</gene>
<evidence type="ECO:0000256" key="9">
    <source>
        <dbReference type="SAM" id="MobiDB-lite"/>
    </source>
</evidence>
<comment type="similarity">
    <text evidence="2 8">Belongs to the type IA topoisomerase family.</text>
</comment>
<feature type="compositionally biased region" description="Basic and acidic residues" evidence="9">
    <location>
        <begin position="496"/>
        <end position="509"/>
    </location>
</feature>
<evidence type="ECO:0000256" key="5">
    <source>
        <dbReference type="ARBA" id="ARBA00023029"/>
    </source>
</evidence>
<feature type="active site" description="O-(5'-phospho-DNA)-tyrosine intermediate" evidence="8">
    <location>
        <position position="346"/>
    </location>
</feature>
<comment type="subunit">
    <text evidence="8">Monomer.</text>
</comment>
<keyword evidence="5 8" id="KW-0799">Topoisomerase</keyword>
<dbReference type="SMART" id="SM00436">
    <property type="entry name" value="TOP1Bc"/>
    <property type="match status" value="1"/>
</dbReference>
<dbReference type="InterPro" id="IPR000380">
    <property type="entry name" value="Topo_IA"/>
</dbReference>
<feature type="site" description="Interaction with DNA" evidence="8">
    <location>
        <position position="348"/>
    </location>
</feature>
<dbReference type="PANTHER" id="PTHR42785">
    <property type="entry name" value="DNA TOPOISOMERASE, TYPE IA, CORE"/>
    <property type="match status" value="1"/>
</dbReference>
<sequence>MPPKKGSAGKNGSQDTGRNGGNRLVIVESPAKAKTIAGYLGRGYVVESSIGHIRDLPTKAAEIPARYKGEPWARLGVNVDRDFEPLYVVNSDKKSHVRKLKDLLSEADELYLATDEDREGEAIAWHLREELNPQIPVRRMVFNEITKDAIQRAAENTRDLNLRLVDAQETRRILDRLYGYEVSPVLWKKVMPKLSAGRVQSVATRLVVERERERIAFTAAEYWDLRAVFDTLDTGSGDDPASFAATLVAVDGARVAQGRDFTSEGRLRSGQGVLHLDEAAARGLAERLGGTDFAVRSVERKPYRRSPYAPFRTTTLQQEASRKLGFSAKQTMQVAQRLYENGFITYMRTDSTTLSESAIAAARNQAARLYGSAYVPDRPRVYASKVKNAQEAHEAIRPAGDAFRTPAETGLSGAEFRLYELIWKRTVASQMKDAVGESVTVRVAGTSTAGEQVEFTASGKIITFHGFLKAYVEGADDPEAELDDRERRLPPVAEGDGLKAESLDPEGHTTRPPARYTEATLVKELEDREIGRPSTYASIIGTILDRGYVFKKGSALVPSFLAFAVVQLLERHFGNLVDYDFTARMEDMLDDIARGDAERVPWLRRFYFGDADETGLRELVADHLADIDPREISSFRLPNSDITLRVGRYGPYMERDGQRVNVPEDLAPDELTAEKAEELFAQPSGDRDLGTDPETGHRIVAKTGRFGPYVTEVLPDPGEEPDGGAAEGKSRGRGKAKAAPKPRTGSLLKSMSLDTVTLEDALRLLSLPRVVGELDGEEVTAQNGRFGPYLRKGADSRSLETEEQIFTVTIEEARELFAKPKQRGRRAASTALRELGEDPASGKPMVIKDGRFGPYVTDGETNASLRKGDEVESLTVERAAELLAERRAKAPAKKPATKKATTTKSTTTRKKAATKSKKSEG</sequence>
<keyword evidence="7 8" id="KW-0413">Isomerase</keyword>
<keyword evidence="3" id="KW-0479">Metal-binding</keyword>
<dbReference type="RefSeq" id="WP_379871884.1">
    <property type="nucleotide sequence ID" value="NZ_JBHTBH010000007.1"/>
</dbReference>
<dbReference type="Gene3D" id="1.10.290.10">
    <property type="entry name" value="Topoisomerase I, domain 4"/>
    <property type="match status" value="1"/>
</dbReference>
<dbReference type="Proteomes" id="UP001596540">
    <property type="component" value="Unassembled WGS sequence"/>
</dbReference>
<feature type="domain" description="Toprim" evidence="10">
    <location>
        <begin position="22"/>
        <end position="146"/>
    </location>
</feature>
<keyword evidence="6 8" id="KW-0238">DNA-binding</keyword>
<feature type="site" description="Interaction with DNA" evidence="8">
    <location>
        <position position="171"/>
    </location>
</feature>
<evidence type="ECO:0000256" key="3">
    <source>
        <dbReference type="ARBA" id="ARBA00022723"/>
    </source>
</evidence>
<evidence type="ECO:0000256" key="6">
    <source>
        <dbReference type="ARBA" id="ARBA00023125"/>
    </source>
</evidence>
<dbReference type="InterPro" id="IPR034149">
    <property type="entry name" value="TOPRIM_TopoI"/>
</dbReference>
<feature type="region of interest" description="Disordered" evidence="9">
    <location>
        <begin position="821"/>
        <end position="921"/>
    </location>
</feature>
<feature type="site" description="Interaction with DNA" evidence="8">
    <location>
        <position position="546"/>
    </location>
</feature>
<dbReference type="CDD" id="cd03363">
    <property type="entry name" value="TOPRIM_TopoIA_TopoI"/>
    <property type="match status" value="1"/>
</dbReference>
<dbReference type="InterPro" id="IPR003601">
    <property type="entry name" value="Topo_IA_2"/>
</dbReference>
<comment type="caution">
    <text evidence="12">The sequence shown here is derived from an EMBL/GenBank/DDBJ whole genome shotgun (WGS) entry which is preliminary data.</text>
</comment>
<dbReference type="Pfam" id="PF01751">
    <property type="entry name" value="Toprim"/>
    <property type="match status" value="1"/>
</dbReference>
<dbReference type="EC" id="5.6.2.1" evidence="8"/>
<evidence type="ECO:0000256" key="1">
    <source>
        <dbReference type="ARBA" id="ARBA00000213"/>
    </source>
</evidence>
<dbReference type="Pfam" id="PF01131">
    <property type="entry name" value="Topoisom_bac"/>
    <property type="match status" value="1"/>
</dbReference>
<feature type="site" description="Interaction with DNA" evidence="8">
    <location>
        <position position="175"/>
    </location>
</feature>
<evidence type="ECO:0000256" key="8">
    <source>
        <dbReference type="HAMAP-Rule" id="MF_00952"/>
    </source>
</evidence>
<keyword evidence="4" id="KW-0460">Magnesium</keyword>
<dbReference type="GO" id="GO:0003917">
    <property type="term" value="F:DNA topoisomerase type I (single strand cut, ATP-independent) activity"/>
    <property type="evidence" value="ECO:0007669"/>
    <property type="project" value="UniProtKB-EC"/>
</dbReference>
<evidence type="ECO:0000256" key="7">
    <source>
        <dbReference type="ARBA" id="ARBA00023235"/>
    </source>
</evidence>
<dbReference type="Gene3D" id="3.40.50.140">
    <property type="match status" value="1"/>
</dbReference>
<feature type="region of interest" description="Disordered" evidence="9">
    <location>
        <begin position="479"/>
        <end position="513"/>
    </location>
</feature>
<dbReference type="InterPro" id="IPR013824">
    <property type="entry name" value="Topo_IA_cen_sub1"/>
</dbReference>
<dbReference type="InterPro" id="IPR005733">
    <property type="entry name" value="TopoI_bac-type"/>
</dbReference>
<keyword evidence="13" id="KW-1185">Reference proteome</keyword>